<dbReference type="Pfam" id="PF00622">
    <property type="entry name" value="SPRY"/>
    <property type="match status" value="1"/>
</dbReference>
<protein>
    <recommendedName>
        <fullName evidence="6">B30.2/SPRY domain-containing protein</fullName>
    </recommendedName>
</protein>
<sequence>MPSPSSKRDSEVPAVICFITGIAAVLMGYSVYSHLKTLHDRSITPKKTTGNKPGSKLEDSIRLKSLAYLTQSHNVNIQSSSIKIILERAMSATYLPKIIDACDKDQPIEIKSKALPSLQLLTRKENNKATLLEAGALGVLVDALKCTDPEMKEVTQRYVAVAICDLIQGSDINKYSILDLGVLDSIKRILTSDDIRNNELKYWTLMILYQISLSDPLPKVLIENGFVSLLARMARMTYGNTNMPKFCMQSLVRIAANIDVSEAKKVLKELLDYNIVDLISNCLRGDDVELIYWAAGLMHEFVLKDVAADKFREIKGIHAILASLLSAEEMYISRVILRTIKFMAFGQEKFRREMVRSGMVKKIMHCLSLDDEDVRYWAILCIHVVAGQVESHEEIISAPEFEILLELALSTKIKVAIFVSDILSLICCISSNSTHMEPNLSLIVKTLNTLLMEGELDVQYNAGGAIFNVMTMTHAFASKVRDTCFDTLLTLSRTAPHERVQLTCTKGSLMVAIKNRFLIPKVNNQVTEPLVEKVNSTSQLSLPVMITQAILRAAKEETGGTSASATTTTANTKAGFSIHDAMQHDDDDDEEERDIEEIIEEEEDEYPRTPEYIDVSEQGTISNASRLDRVLLKDKKKYKLPSKSTAMMTSADVSYLFDTNIPSSQRETLLMKFELPLDTRNQLVGALTALNILLENEQIIRNMVSEESFKYPNTAIVDHLMMDIDNENFAITKPKTTTSSTPTSTKLPENICQLIQNLVQLSAYPALDEWASIHHRKYPLNRITEAKASGMYNDVIDWICSCAELSPRIDHQDGSSDQDFSGSSNNDSSDFDGSSSSDEEQIGFVTIHKQRLHKKRQPSNQNHRRHGRYGHHHRSRRHNTHKSFFQSDDDSNSTVSYSDSEDDDRRMLSATSKTTTSAAVYPQRRKIESAAERMGETRRKGEHLDLDDILSISYASEYYLGFSNRALVLLNSLARHVASIKHYLVQEAHFIPILIYLYEDYSGLTDRVMACLGGLFSSCNCDNHINIPETAFRLLATLLWRDIRMPLVRKQSWLFYNRLVLSYCSRSIAQEVPSNNTSSAFVEIDLLSKSKYCLVNQLQVRNDSWTFETVKATHCVPAILENDGSSSNKYAFEVILESNGLMQVGWVTDHFEFDSEGGKGVGDDIYSYGYDGNRSKKWHGCYTSMRTSYGLKWAEGDVITCAIDMDDAEIRYYKNGKDMGVAFYGIHVSRNWYPAMSLATGQQCKFQFGGSVDPLKHLPEGYTSLASLAQKTPVGMELPPPRVIPTKSSASIINPTTAEEPDIMDLSQALAQMSFNSRGNSPVSPKNNSTLNTLAPSFVDTGNVEPDLRPIDSFVTKENVVPKADANVSNTRHYQASLLVEKMDVYHKPLPSLYFEVAAGFVHKEPIPTESIITFGLQSLNSESSFYFEYNRPNKLCSLIFGKHLRSKSFELSINDGDIIGIVYLDESNEVGLTINGNIKVFVYLDDKSQPYLPFVTGFVKSEINYGERSFEWKYAETSACRHRISKYFNKLLGN</sequence>
<evidence type="ECO:0000256" key="5">
    <source>
        <dbReference type="SAM" id="Phobius"/>
    </source>
</evidence>
<dbReference type="SUPFAM" id="SSF48371">
    <property type="entry name" value="ARM repeat"/>
    <property type="match status" value="2"/>
</dbReference>
<evidence type="ECO:0000313" key="7">
    <source>
        <dbReference type="EMBL" id="KAG2203581.1"/>
    </source>
</evidence>
<keyword evidence="5" id="KW-0472">Membrane</keyword>
<dbReference type="InterPro" id="IPR043136">
    <property type="entry name" value="B30.2/SPRY_sf"/>
</dbReference>
<dbReference type="InterPro" id="IPR013320">
    <property type="entry name" value="ConA-like_dom_sf"/>
</dbReference>
<dbReference type="PANTHER" id="PTHR13363">
    <property type="entry name" value="RING FINGER AND SRY DOMAIN-CONTAINING"/>
    <property type="match status" value="1"/>
</dbReference>
<dbReference type="SMART" id="SM00449">
    <property type="entry name" value="SPRY"/>
    <property type="match status" value="1"/>
</dbReference>
<dbReference type="EMBL" id="JAEPRC010000223">
    <property type="protein sequence ID" value="KAG2203581.1"/>
    <property type="molecule type" value="Genomic_DNA"/>
</dbReference>
<dbReference type="Proteomes" id="UP000650833">
    <property type="component" value="Unassembled WGS sequence"/>
</dbReference>
<feature type="compositionally biased region" description="Low complexity" evidence="4">
    <location>
        <begin position="909"/>
        <end position="919"/>
    </location>
</feature>
<dbReference type="SUPFAM" id="SSF49899">
    <property type="entry name" value="Concanavalin A-like lectins/glucanases"/>
    <property type="match status" value="1"/>
</dbReference>
<reference evidence="7" key="1">
    <citation type="submission" date="2020-12" db="EMBL/GenBank/DDBJ databases">
        <title>Metabolic potential, ecology and presence of endohyphal bacteria is reflected in genomic diversity of Mucoromycotina.</title>
        <authorList>
            <person name="Muszewska A."/>
            <person name="Okrasinska A."/>
            <person name="Steczkiewicz K."/>
            <person name="Drgas O."/>
            <person name="Orlowska M."/>
            <person name="Perlinska-Lenart U."/>
            <person name="Aleksandrzak-Piekarczyk T."/>
            <person name="Szatraj K."/>
            <person name="Zielenkiewicz U."/>
            <person name="Pilsyk S."/>
            <person name="Malc E."/>
            <person name="Mieczkowski P."/>
            <person name="Kruszewska J.S."/>
            <person name="Biernat P."/>
            <person name="Pawlowska J."/>
        </authorList>
    </citation>
    <scope>NUCLEOTIDE SEQUENCE</scope>
    <source>
        <strain evidence="7">CBS 226.32</strain>
    </source>
</reference>
<keyword evidence="5" id="KW-0812">Transmembrane</keyword>
<dbReference type="Gene3D" id="2.60.120.920">
    <property type="match status" value="1"/>
</dbReference>
<dbReference type="InterPro" id="IPR013333">
    <property type="entry name" value="Ryan_recept"/>
</dbReference>
<evidence type="ECO:0000313" key="8">
    <source>
        <dbReference type="Proteomes" id="UP000650833"/>
    </source>
</evidence>
<feature type="compositionally biased region" description="Basic residues" evidence="4">
    <location>
        <begin position="848"/>
        <end position="881"/>
    </location>
</feature>
<feature type="region of interest" description="Disordered" evidence="4">
    <location>
        <begin position="810"/>
        <end position="920"/>
    </location>
</feature>
<dbReference type="GO" id="GO:0004842">
    <property type="term" value="F:ubiquitin-protein transferase activity"/>
    <property type="evidence" value="ECO:0007669"/>
    <property type="project" value="InterPro"/>
</dbReference>
<evidence type="ECO:0000256" key="3">
    <source>
        <dbReference type="ARBA" id="ARBA00022833"/>
    </source>
</evidence>
<evidence type="ECO:0000256" key="1">
    <source>
        <dbReference type="ARBA" id="ARBA00022723"/>
    </source>
</evidence>
<dbReference type="InterPro" id="IPR016024">
    <property type="entry name" value="ARM-type_fold"/>
</dbReference>
<dbReference type="PANTHER" id="PTHR13363:SF5">
    <property type="entry name" value="E3 UBIQUITIN-PROTEIN LIGASE RNF123"/>
    <property type="match status" value="1"/>
</dbReference>
<dbReference type="PRINTS" id="PR00795">
    <property type="entry name" value="RYANODINER"/>
</dbReference>
<keyword evidence="1" id="KW-0479">Metal-binding</keyword>
<feature type="domain" description="B30.2/SPRY" evidence="6">
    <location>
        <begin position="1064"/>
        <end position="1255"/>
    </location>
</feature>
<evidence type="ECO:0000259" key="6">
    <source>
        <dbReference type="PROSITE" id="PS50188"/>
    </source>
</evidence>
<evidence type="ECO:0000256" key="2">
    <source>
        <dbReference type="ARBA" id="ARBA00022771"/>
    </source>
</evidence>
<dbReference type="GO" id="GO:0008270">
    <property type="term" value="F:zinc ion binding"/>
    <property type="evidence" value="ECO:0007669"/>
    <property type="project" value="UniProtKB-KW"/>
</dbReference>
<dbReference type="GO" id="GO:0005219">
    <property type="term" value="F:ryanodine-sensitive calcium-release channel activity"/>
    <property type="evidence" value="ECO:0007669"/>
    <property type="project" value="InterPro"/>
</dbReference>
<keyword evidence="8" id="KW-1185">Reference proteome</keyword>
<dbReference type="GO" id="GO:0051603">
    <property type="term" value="P:proteolysis involved in protein catabolic process"/>
    <property type="evidence" value="ECO:0007669"/>
    <property type="project" value="TreeGrafter"/>
</dbReference>
<dbReference type="InterPro" id="IPR011989">
    <property type="entry name" value="ARM-like"/>
</dbReference>
<organism evidence="7 8">
    <name type="scientific">Mucor plumbeus</name>
    <dbReference type="NCBI Taxonomy" id="97098"/>
    <lineage>
        <taxon>Eukaryota</taxon>
        <taxon>Fungi</taxon>
        <taxon>Fungi incertae sedis</taxon>
        <taxon>Mucoromycota</taxon>
        <taxon>Mucoromycotina</taxon>
        <taxon>Mucoromycetes</taxon>
        <taxon>Mucorales</taxon>
        <taxon>Mucorineae</taxon>
        <taxon>Mucoraceae</taxon>
        <taxon>Mucor</taxon>
    </lineage>
</organism>
<comment type="caution">
    <text evidence="7">The sequence shown here is derived from an EMBL/GenBank/DDBJ whole genome shotgun (WGS) entry which is preliminary data.</text>
</comment>
<keyword evidence="5" id="KW-1133">Transmembrane helix</keyword>
<proteinExistence type="predicted"/>
<dbReference type="GO" id="GO:0005737">
    <property type="term" value="C:cytoplasm"/>
    <property type="evidence" value="ECO:0007669"/>
    <property type="project" value="TreeGrafter"/>
</dbReference>
<dbReference type="PROSITE" id="PS50188">
    <property type="entry name" value="B302_SPRY"/>
    <property type="match status" value="1"/>
</dbReference>
<evidence type="ECO:0000256" key="4">
    <source>
        <dbReference type="SAM" id="MobiDB-lite"/>
    </source>
</evidence>
<dbReference type="OrthoDB" id="2967263at2759"/>
<feature type="compositionally biased region" description="Polar residues" evidence="4">
    <location>
        <begin position="882"/>
        <end position="898"/>
    </location>
</feature>
<feature type="transmembrane region" description="Helical" evidence="5">
    <location>
        <begin position="12"/>
        <end position="32"/>
    </location>
</feature>
<dbReference type="InterPro" id="IPR001870">
    <property type="entry name" value="B30.2/SPRY"/>
</dbReference>
<keyword evidence="3" id="KW-0862">Zinc</keyword>
<feature type="compositionally biased region" description="Low complexity" evidence="4">
    <location>
        <begin position="815"/>
        <end position="836"/>
    </location>
</feature>
<keyword evidence="2" id="KW-0863">Zinc-finger</keyword>
<dbReference type="InterPro" id="IPR045129">
    <property type="entry name" value="RNF123/RKP/RSPRY1"/>
</dbReference>
<accession>A0A8H7R5N5</accession>
<name>A0A8H7R5N5_9FUNG</name>
<dbReference type="InterPro" id="IPR003877">
    <property type="entry name" value="SPRY_dom"/>
</dbReference>
<dbReference type="Gene3D" id="1.25.10.10">
    <property type="entry name" value="Leucine-rich Repeat Variant"/>
    <property type="match status" value="2"/>
</dbReference>
<gene>
    <name evidence="7" type="ORF">INT46_011131</name>
</gene>